<keyword evidence="1" id="KW-1185">Reference proteome</keyword>
<evidence type="ECO:0000313" key="1">
    <source>
        <dbReference type="Proteomes" id="UP000095280"/>
    </source>
</evidence>
<name>A0A1I8FZM5_9PLAT</name>
<accession>A0A1I8FZM5</accession>
<sequence>VKPRAGNAQICELFAHLPMSASRPVDLTSHLEDSRSAPASHHILRHSRAGSAMVHPTKSLLIVAACLAVAYGSKAAGGHDVDKKSKGFEKRSNPLVDSGPNYEYASLQHPYGMKRFDPLYGMKRFDPLYGMKRFDPLSGMKRFDPLYGMKRFDPLYGMKRFDPLYGMKRFDPLYGMKRFDP</sequence>
<evidence type="ECO:0000313" key="2">
    <source>
        <dbReference type="WBParaSite" id="maker-uti_cns_0000395-snap-gene-0.3-mRNA-1"/>
    </source>
</evidence>
<dbReference type="AlphaFoldDB" id="A0A1I8FZM5"/>
<organism evidence="1 2">
    <name type="scientific">Macrostomum lignano</name>
    <dbReference type="NCBI Taxonomy" id="282301"/>
    <lineage>
        <taxon>Eukaryota</taxon>
        <taxon>Metazoa</taxon>
        <taxon>Spiralia</taxon>
        <taxon>Lophotrochozoa</taxon>
        <taxon>Platyhelminthes</taxon>
        <taxon>Rhabditophora</taxon>
        <taxon>Macrostomorpha</taxon>
        <taxon>Macrostomida</taxon>
        <taxon>Macrostomidae</taxon>
        <taxon>Macrostomum</taxon>
    </lineage>
</organism>
<protein>
    <submittedName>
        <fullName evidence="2">Secreted protein</fullName>
    </submittedName>
</protein>
<proteinExistence type="predicted"/>
<dbReference type="WBParaSite" id="maker-uti_cns_0000395-snap-gene-0.3-mRNA-1">
    <property type="protein sequence ID" value="maker-uti_cns_0000395-snap-gene-0.3-mRNA-1"/>
    <property type="gene ID" value="maker-uti_cns_0000395-snap-gene-0.3"/>
</dbReference>
<dbReference type="Proteomes" id="UP000095280">
    <property type="component" value="Unplaced"/>
</dbReference>
<reference evidence="2" key="1">
    <citation type="submission" date="2016-11" db="UniProtKB">
        <authorList>
            <consortium name="WormBaseParasite"/>
        </authorList>
    </citation>
    <scope>IDENTIFICATION</scope>
</reference>